<evidence type="ECO:0000313" key="4">
    <source>
        <dbReference type="Proteomes" id="UP000283765"/>
    </source>
</evidence>
<feature type="transmembrane region" description="Helical" evidence="1">
    <location>
        <begin position="180"/>
        <end position="197"/>
    </location>
</feature>
<gene>
    <name evidence="3" type="ORF">DW848_06045</name>
    <name evidence="2" type="ORF">DWW89_12470</name>
</gene>
<proteinExistence type="predicted"/>
<feature type="transmembrane region" description="Helical" evidence="1">
    <location>
        <begin position="217"/>
        <end position="239"/>
    </location>
</feature>
<dbReference type="RefSeq" id="WP_117918906.1">
    <property type="nucleotide sequence ID" value="NZ_QRUL01000006.1"/>
</dbReference>
<evidence type="ECO:0000313" key="2">
    <source>
        <dbReference type="EMBL" id="RGU21404.1"/>
    </source>
</evidence>
<accession>A0A412RHY3</accession>
<keyword evidence="1" id="KW-1133">Transmembrane helix</keyword>
<keyword evidence="1" id="KW-0812">Transmembrane</keyword>
<evidence type="ECO:0000313" key="5">
    <source>
        <dbReference type="Proteomes" id="UP000286104"/>
    </source>
</evidence>
<sequence>MLKQDMIRAFRTKGFWVAIIFLSGLFIHAIRANTNLDGSVSTYEIISVAMALSGFTPFAAIFPALGYSVVFCEEYHSGYLKMITSRMSWKRYGINRIIAVAVSGGVVIALPIMMVCIIGYIFGTHGMPQNGLFAGTHIQYLIEHYGDIYLLTGKVILGFLFGAMWALAGLGFSVWFCNRYVSLIAPFILYEVMWILLYKIPVLNPIYMVRGDDLGSYFLSGVMEIMYILISLVFIWTGLKRRIYNE</sequence>
<feature type="transmembrane region" description="Helical" evidence="1">
    <location>
        <begin position="93"/>
        <end position="122"/>
    </location>
</feature>
<evidence type="ECO:0000256" key="1">
    <source>
        <dbReference type="SAM" id="Phobius"/>
    </source>
</evidence>
<comment type="caution">
    <text evidence="2">The sequence shown here is derived from an EMBL/GenBank/DDBJ whole genome shotgun (WGS) entry which is preliminary data.</text>
</comment>
<feature type="transmembrane region" description="Helical" evidence="1">
    <location>
        <begin position="48"/>
        <end position="72"/>
    </location>
</feature>
<dbReference type="EMBL" id="QRXR01000023">
    <property type="protein sequence ID" value="RGU21404.1"/>
    <property type="molecule type" value="Genomic_DNA"/>
</dbReference>
<name>A0A412RHY3_9FIRM</name>
<protein>
    <recommendedName>
        <fullName evidence="6">ABC-2 family transporter protein</fullName>
    </recommendedName>
</protein>
<reference evidence="4 5" key="1">
    <citation type="submission" date="2018-08" db="EMBL/GenBank/DDBJ databases">
        <title>A genome reference for cultivated species of the human gut microbiota.</title>
        <authorList>
            <person name="Zou Y."/>
            <person name="Xue W."/>
            <person name="Luo G."/>
        </authorList>
    </citation>
    <scope>NUCLEOTIDE SEQUENCE [LARGE SCALE GENOMIC DNA]</scope>
    <source>
        <strain evidence="2 4">AF17-27</strain>
        <strain evidence="3 5">AM36-3AA</strain>
    </source>
</reference>
<keyword evidence="1" id="KW-0472">Membrane</keyword>
<dbReference type="EMBL" id="QSHU01000006">
    <property type="protein sequence ID" value="RHC39850.1"/>
    <property type="molecule type" value="Genomic_DNA"/>
</dbReference>
<dbReference type="Proteomes" id="UP000283765">
    <property type="component" value="Unassembled WGS sequence"/>
</dbReference>
<evidence type="ECO:0008006" key="6">
    <source>
        <dbReference type="Google" id="ProtNLM"/>
    </source>
</evidence>
<dbReference type="Proteomes" id="UP000286104">
    <property type="component" value="Unassembled WGS sequence"/>
</dbReference>
<dbReference type="AlphaFoldDB" id="A0A412RHY3"/>
<feature type="transmembrane region" description="Helical" evidence="1">
    <location>
        <begin position="148"/>
        <end position="168"/>
    </location>
</feature>
<organism evidence="2 4">
    <name type="scientific">Agathobacter rectalis</name>
    <dbReference type="NCBI Taxonomy" id="39491"/>
    <lineage>
        <taxon>Bacteria</taxon>
        <taxon>Bacillati</taxon>
        <taxon>Bacillota</taxon>
        <taxon>Clostridia</taxon>
        <taxon>Lachnospirales</taxon>
        <taxon>Lachnospiraceae</taxon>
        <taxon>Agathobacter</taxon>
    </lineage>
</organism>
<evidence type="ECO:0000313" key="3">
    <source>
        <dbReference type="EMBL" id="RHC39850.1"/>
    </source>
</evidence>